<keyword evidence="3" id="KW-1185">Reference proteome</keyword>
<feature type="compositionally biased region" description="Pro residues" evidence="1">
    <location>
        <begin position="150"/>
        <end position="166"/>
    </location>
</feature>
<dbReference type="InterPro" id="IPR049709">
    <property type="entry name" value="IniB-like_N"/>
</dbReference>
<accession>A0A4Q7IZI1</accession>
<evidence type="ECO:0000313" key="3">
    <source>
        <dbReference type="Proteomes" id="UP000292003"/>
    </source>
</evidence>
<dbReference type="RefSeq" id="WP_130478849.1">
    <property type="nucleotide sequence ID" value="NZ_SFCC01000017.1"/>
</dbReference>
<comment type="caution">
    <text evidence="2">The sequence shown here is derived from an EMBL/GenBank/DDBJ whole genome shotgun (WGS) entry which is preliminary data.</text>
</comment>
<dbReference type="AlphaFoldDB" id="A0A4Q7IZI1"/>
<organism evidence="2 3">
    <name type="scientific">Amycolatopsis suaedae</name>
    <dbReference type="NCBI Taxonomy" id="2510978"/>
    <lineage>
        <taxon>Bacteria</taxon>
        <taxon>Bacillati</taxon>
        <taxon>Actinomycetota</taxon>
        <taxon>Actinomycetes</taxon>
        <taxon>Pseudonocardiales</taxon>
        <taxon>Pseudonocardiaceae</taxon>
        <taxon>Amycolatopsis</taxon>
    </lineage>
</organism>
<proteinExistence type="predicted"/>
<dbReference type="OrthoDB" id="3403955at2"/>
<feature type="region of interest" description="Disordered" evidence="1">
    <location>
        <begin position="200"/>
        <end position="249"/>
    </location>
</feature>
<evidence type="ECO:0000256" key="1">
    <source>
        <dbReference type="SAM" id="MobiDB-lite"/>
    </source>
</evidence>
<gene>
    <name evidence="2" type="ORF">EWH70_29655</name>
</gene>
<evidence type="ECO:0000313" key="2">
    <source>
        <dbReference type="EMBL" id="RZQ60461.1"/>
    </source>
</evidence>
<sequence>MADQTLHDFVLTLLTDAGARSAFLADPETALAAAGLPDVTAQDVQEVVPLVLDYAPVDGLGSLEPDLTSLPTAPDAIEQLQALAGVAGSEPLDAKAVPEVSAGTLAGFASSGGDWLAPGAQPGGTTLDGYLTGVPAAPAIDVPAAVPEPVVPEPAPLPEPLEPPAELPQLPSDVPTPNELPADVPDLPVKLPVDLPELPVLNPLPDSGDAPSLPGNPLGDVIDKSPLGGLLPDKPGLPDLGDTLGGLLH</sequence>
<dbReference type="NCBIfam" id="NF038175">
    <property type="entry name" value="IniB_NTERM"/>
    <property type="match status" value="1"/>
</dbReference>
<dbReference type="Proteomes" id="UP000292003">
    <property type="component" value="Unassembled WGS sequence"/>
</dbReference>
<name>A0A4Q7IZI1_9PSEU</name>
<protein>
    <submittedName>
        <fullName evidence="2">Uncharacterized protein</fullName>
    </submittedName>
</protein>
<feature type="compositionally biased region" description="Low complexity" evidence="1">
    <location>
        <begin position="226"/>
        <end position="249"/>
    </location>
</feature>
<dbReference type="EMBL" id="SFCC01000017">
    <property type="protein sequence ID" value="RZQ60461.1"/>
    <property type="molecule type" value="Genomic_DNA"/>
</dbReference>
<feature type="region of interest" description="Disordered" evidence="1">
    <location>
        <begin position="150"/>
        <end position="188"/>
    </location>
</feature>
<reference evidence="2 3" key="1">
    <citation type="submission" date="2019-02" db="EMBL/GenBank/DDBJ databases">
        <title>Draft genome sequence of Amycolatopsis sp. 8-3EHSu isolated from roots of Suaeda maritima.</title>
        <authorList>
            <person name="Duangmal K."/>
            <person name="Chantavorakit T."/>
        </authorList>
    </citation>
    <scope>NUCLEOTIDE SEQUENCE [LARGE SCALE GENOMIC DNA]</scope>
    <source>
        <strain evidence="2 3">8-3EHSu</strain>
    </source>
</reference>